<feature type="domain" description="Integrase zinc-binding" evidence="1">
    <location>
        <begin position="70"/>
        <end position="122"/>
    </location>
</feature>
<sequence>MTKDEISNSELIKKAETRLFKEAQKTITQEEIKRWKLSKDQEELWRVSGRLALQLHNEKPIYIPREHPIVTQLILEAHENCGHFGTAYTLTAFRERFSIDKSRSHVKRILKEQCYKCRRYRTNKFALPAMDPLSEERKR</sequence>
<dbReference type="InterPro" id="IPR041588">
    <property type="entry name" value="Integrase_H2C2"/>
</dbReference>
<dbReference type="Pfam" id="PF17921">
    <property type="entry name" value="Integrase_H2C2"/>
    <property type="match status" value="1"/>
</dbReference>
<dbReference type="AlphaFoldDB" id="A0A0N5B1J3"/>
<keyword evidence="2" id="KW-1185">Reference proteome</keyword>
<protein>
    <submittedName>
        <fullName evidence="3">Integrase_H2C2 domain-containing protein</fullName>
    </submittedName>
</protein>
<evidence type="ECO:0000313" key="3">
    <source>
        <dbReference type="WBParaSite" id="SMUV_0001116001-mRNA-1"/>
    </source>
</evidence>
<dbReference type="PANTHER" id="PTHR47331">
    <property type="entry name" value="PHD-TYPE DOMAIN-CONTAINING PROTEIN"/>
    <property type="match status" value="1"/>
</dbReference>
<dbReference type="WBParaSite" id="SMUV_0001116001-mRNA-1">
    <property type="protein sequence ID" value="SMUV_0001116001-mRNA-1"/>
    <property type="gene ID" value="SMUV_0001116001"/>
</dbReference>
<dbReference type="Gene3D" id="1.10.340.70">
    <property type="match status" value="1"/>
</dbReference>
<dbReference type="STRING" id="451379.A0A0N5B1J3"/>
<evidence type="ECO:0000259" key="1">
    <source>
        <dbReference type="Pfam" id="PF17921"/>
    </source>
</evidence>
<evidence type="ECO:0000313" key="2">
    <source>
        <dbReference type="Proteomes" id="UP000046393"/>
    </source>
</evidence>
<organism evidence="2 3">
    <name type="scientific">Syphacia muris</name>
    <dbReference type="NCBI Taxonomy" id="451379"/>
    <lineage>
        <taxon>Eukaryota</taxon>
        <taxon>Metazoa</taxon>
        <taxon>Ecdysozoa</taxon>
        <taxon>Nematoda</taxon>
        <taxon>Chromadorea</taxon>
        <taxon>Rhabditida</taxon>
        <taxon>Spirurina</taxon>
        <taxon>Oxyuridomorpha</taxon>
        <taxon>Oxyuroidea</taxon>
        <taxon>Oxyuridae</taxon>
        <taxon>Syphacia</taxon>
    </lineage>
</organism>
<proteinExistence type="predicted"/>
<accession>A0A0N5B1J3</accession>
<reference evidence="3" key="1">
    <citation type="submission" date="2017-02" db="UniProtKB">
        <authorList>
            <consortium name="WormBaseParasite"/>
        </authorList>
    </citation>
    <scope>IDENTIFICATION</scope>
</reference>
<dbReference type="Proteomes" id="UP000046393">
    <property type="component" value="Unplaced"/>
</dbReference>
<name>A0A0N5B1J3_9BILA</name>